<keyword evidence="2" id="KW-0732">Signal</keyword>
<dbReference type="AlphaFoldDB" id="A0A7C5X2A2"/>
<proteinExistence type="predicted"/>
<evidence type="ECO:0000313" key="3">
    <source>
        <dbReference type="EMBL" id="HHO73457.1"/>
    </source>
</evidence>
<reference evidence="3" key="1">
    <citation type="journal article" date="2020" name="mSystems">
        <title>Genome- and Community-Level Interaction Insights into Carbon Utilization and Element Cycling Functions of Hydrothermarchaeota in Hydrothermal Sediment.</title>
        <authorList>
            <person name="Zhou Z."/>
            <person name="Liu Y."/>
            <person name="Xu W."/>
            <person name="Pan J."/>
            <person name="Luo Z.H."/>
            <person name="Li M."/>
        </authorList>
    </citation>
    <scope>NUCLEOTIDE SEQUENCE [LARGE SCALE GENOMIC DNA]</scope>
    <source>
        <strain evidence="3">SpSt-114</strain>
    </source>
</reference>
<evidence type="ECO:0008006" key="4">
    <source>
        <dbReference type="Google" id="ProtNLM"/>
    </source>
</evidence>
<organism evidence="3">
    <name type="scientific">Thermocrinis ruber</name>
    <dbReference type="NCBI Taxonomy" id="75906"/>
    <lineage>
        <taxon>Bacteria</taxon>
        <taxon>Pseudomonadati</taxon>
        <taxon>Aquificota</taxon>
        <taxon>Aquificia</taxon>
        <taxon>Aquificales</taxon>
        <taxon>Aquificaceae</taxon>
        <taxon>Thermocrinis</taxon>
    </lineage>
</organism>
<name>A0A7C5X2A2_9AQUI</name>
<feature type="region of interest" description="Disordered" evidence="1">
    <location>
        <begin position="30"/>
        <end position="57"/>
    </location>
</feature>
<protein>
    <recommendedName>
        <fullName evidence="4">DUF5666 domain-containing protein</fullName>
    </recommendedName>
</protein>
<sequence length="79" mass="9162">MRKLIFVFLSLFIFSTITLPEPSLAATHHKQKKVYVKSSKKKAGKQKRKAKVRYSHHINKPQEGDLLKLEGMVKDLNEQ</sequence>
<evidence type="ECO:0000256" key="2">
    <source>
        <dbReference type="SAM" id="SignalP"/>
    </source>
</evidence>
<gene>
    <name evidence="3" type="ORF">ENN04_02330</name>
</gene>
<accession>A0A7C5X2A2</accession>
<dbReference type="EMBL" id="DSAC01000026">
    <property type="protein sequence ID" value="HHO73457.1"/>
    <property type="molecule type" value="Genomic_DNA"/>
</dbReference>
<feature type="chain" id="PRO_5028123947" description="DUF5666 domain-containing protein" evidence="2">
    <location>
        <begin position="26"/>
        <end position="79"/>
    </location>
</feature>
<evidence type="ECO:0000256" key="1">
    <source>
        <dbReference type="SAM" id="MobiDB-lite"/>
    </source>
</evidence>
<comment type="caution">
    <text evidence="3">The sequence shown here is derived from an EMBL/GenBank/DDBJ whole genome shotgun (WGS) entry which is preliminary data.</text>
</comment>
<feature type="signal peptide" evidence="2">
    <location>
        <begin position="1"/>
        <end position="25"/>
    </location>
</feature>